<keyword evidence="3" id="KW-1185">Reference proteome</keyword>
<dbReference type="EMBL" id="LGVV01000026">
    <property type="protein sequence ID" value="KNX41343.1"/>
    <property type="molecule type" value="Genomic_DNA"/>
</dbReference>
<protein>
    <submittedName>
        <fullName evidence="2">Acid-resistance membrane protein</fullName>
    </submittedName>
</protein>
<feature type="transmembrane region" description="Helical" evidence="1">
    <location>
        <begin position="31"/>
        <end position="52"/>
    </location>
</feature>
<dbReference type="InterPro" id="IPR005325">
    <property type="entry name" value="DUF308_memb"/>
</dbReference>
<evidence type="ECO:0000313" key="2">
    <source>
        <dbReference type="EMBL" id="KNX41343.1"/>
    </source>
</evidence>
<sequence>MKNWLWWLLAGLVALAGGVLGLINPNAAQITSTTIAGWALVLMGLLQGRAAWKSSAFRERAGAALFAAAGLFLGLSLLIGPIGDGTLLRWFLGGLLVIGGLAKLWIGRRYQTDPLFWAVLVAGALSIVLGALVLLGVTLQLGVILSLELLGSGAALIVMALRLEKPAIR</sequence>
<dbReference type="RefSeq" id="WP_050663008.1">
    <property type="nucleotide sequence ID" value="NZ_CP118494.1"/>
</dbReference>
<evidence type="ECO:0000256" key="1">
    <source>
        <dbReference type="SAM" id="Phobius"/>
    </source>
</evidence>
<feature type="transmembrane region" description="Helical" evidence="1">
    <location>
        <begin position="88"/>
        <end position="106"/>
    </location>
</feature>
<organism evidence="2 3">
    <name type="scientific">Roseovarius tolerans</name>
    <dbReference type="NCBI Taxonomy" id="74031"/>
    <lineage>
        <taxon>Bacteria</taxon>
        <taxon>Pseudomonadati</taxon>
        <taxon>Pseudomonadota</taxon>
        <taxon>Alphaproteobacteria</taxon>
        <taxon>Rhodobacterales</taxon>
        <taxon>Roseobacteraceae</taxon>
        <taxon>Roseovarius</taxon>
    </lineage>
</organism>
<gene>
    <name evidence="2" type="ORF">ROTO_21220</name>
</gene>
<feature type="transmembrane region" description="Helical" evidence="1">
    <location>
        <begin position="115"/>
        <end position="137"/>
    </location>
</feature>
<name>A0A0L6CV13_9RHOB</name>
<dbReference type="Proteomes" id="UP000037046">
    <property type="component" value="Unassembled WGS sequence"/>
</dbReference>
<comment type="caution">
    <text evidence="2">The sequence shown here is derived from an EMBL/GenBank/DDBJ whole genome shotgun (WGS) entry which is preliminary data.</text>
</comment>
<proteinExistence type="predicted"/>
<feature type="transmembrane region" description="Helical" evidence="1">
    <location>
        <begin position="64"/>
        <end position="82"/>
    </location>
</feature>
<dbReference type="AlphaFoldDB" id="A0A0L6CV13"/>
<dbReference type="PANTHER" id="PTHR34989:SF1">
    <property type="entry name" value="PROTEIN HDED"/>
    <property type="match status" value="1"/>
</dbReference>
<keyword evidence="1" id="KW-0812">Transmembrane</keyword>
<dbReference type="OrthoDB" id="7862210at2"/>
<reference evidence="3" key="1">
    <citation type="submission" date="2015-07" db="EMBL/GenBank/DDBJ databases">
        <title>Draft Genome Sequence of Roseovarius tolerans EL-164, a producer of N-Acylated Alanine Methyl Esters (NAMEs).</title>
        <authorList>
            <person name="Voget S."/>
            <person name="Bruns H."/>
            <person name="Wagner-Doebler I."/>
            <person name="Schulz S."/>
            <person name="Daniel R."/>
        </authorList>
    </citation>
    <scope>NUCLEOTIDE SEQUENCE [LARGE SCALE GENOMIC DNA]</scope>
    <source>
        <strain evidence="3">EL-164</strain>
    </source>
</reference>
<keyword evidence="1" id="KW-1133">Transmembrane helix</keyword>
<dbReference type="PATRIC" id="fig|74031.6.peg.2164"/>
<dbReference type="GO" id="GO:0005886">
    <property type="term" value="C:plasma membrane"/>
    <property type="evidence" value="ECO:0007669"/>
    <property type="project" value="TreeGrafter"/>
</dbReference>
<dbReference type="Pfam" id="PF03729">
    <property type="entry name" value="DUF308"/>
    <property type="match status" value="1"/>
</dbReference>
<dbReference type="PANTHER" id="PTHR34989">
    <property type="entry name" value="PROTEIN HDED"/>
    <property type="match status" value="1"/>
</dbReference>
<evidence type="ECO:0000313" key="3">
    <source>
        <dbReference type="Proteomes" id="UP000037046"/>
    </source>
</evidence>
<accession>A0A0L6CV13</accession>
<feature type="transmembrane region" description="Helical" evidence="1">
    <location>
        <begin position="143"/>
        <end position="163"/>
    </location>
</feature>
<keyword evidence="1" id="KW-0472">Membrane</keyword>
<dbReference type="STRING" id="74031.SAMN04488077_104226"/>
<dbReference type="InterPro" id="IPR052712">
    <property type="entry name" value="Acid_resist_chaperone_HdeD"/>
</dbReference>